<comment type="caution">
    <text evidence="1">The sequence shown here is derived from an EMBL/GenBank/DDBJ whole genome shotgun (WGS) entry which is preliminary data.</text>
</comment>
<name>A0AB35UPC9_9FIRM</name>
<organism evidence="1 2">
    <name type="scientific">Dielma fastidiosa</name>
    <dbReference type="NCBI Taxonomy" id="1034346"/>
    <lineage>
        <taxon>Bacteria</taxon>
        <taxon>Bacillati</taxon>
        <taxon>Bacillota</taxon>
        <taxon>Erysipelotrichia</taxon>
        <taxon>Erysipelotrichales</taxon>
        <taxon>Erysipelotrichaceae</taxon>
        <taxon>Dielma</taxon>
    </lineage>
</organism>
<dbReference type="RefSeq" id="WP_320883840.1">
    <property type="nucleotide sequence ID" value="NZ_BAABZA010000010.1"/>
</dbReference>
<gene>
    <name evidence="1" type="ORF">MQE39_10870</name>
</gene>
<accession>A0AB35UPC9</accession>
<dbReference type="EMBL" id="JALDAW010000016">
    <property type="protein sequence ID" value="MDY5168617.1"/>
    <property type="molecule type" value="Genomic_DNA"/>
</dbReference>
<reference evidence="1" key="1">
    <citation type="submission" date="2022-03" db="EMBL/GenBank/DDBJ databases">
        <title>First case of bacteraemia caused by Dielma fastidiosa in a patient hospitalised with diverticulitis.</title>
        <authorList>
            <person name="Forman-Ankjaer B."/>
            <person name="Hvid-Jensen F."/>
            <person name="Kobel C.M."/>
            <person name="Greve T."/>
        </authorList>
    </citation>
    <scope>NUCLEOTIDE SEQUENCE</scope>
    <source>
        <strain evidence="1">AUH_DF_2021</strain>
    </source>
</reference>
<sequence>MSVGIFPQYNAGKVIGEINWFDLIAVKSGASKTYNEVETDNIIFPINKHELNEIYIGFNGGSCTSSDGLLAKDSIPSYFSSEQNMELTNIVAFLRDCNVGQQLEFKDLLGTTRNRLYIKLISYGNDNFIIRLRYKYNDSSNTYIRFVVSLGWR</sequence>
<dbReference type="AlphaFoldDB" id="A0AB35UPC9"/>
<protein>
    <submittedName>
        <fullName evidence="1">Uncharacterized protein</fullName>
    </submittedName>
</protein>
<evidence type="ECO:0000313" key="2">
    <source>
        <dbReference type="Proteomes" id="UP001276902"/>
    </source>
</evidence>
<evidence type="ECO:0000313" key="1">
    <source>
        <dbReference type="EMBL" id="MDY5168617.1"/>
    </source>
</evidence>
<dbReference type="Proteomes" id="UP001276902">
    <property type="component" value="Unassembled WGS sequence"/>
</dbReference>
<proteinExistence type="predicted"/>